<dbReference type="Gene3D" id="1.10.3210.10">
    <property type="entry name" value="Hypothetical protein af1432"/>
    <property type="match status" value="1"/>
</dbReference>
<protein>
    <submittedName>
        <fullName evidence="2">Putative HD superfamily hydrolase</fullName>
    </submittedName>
</protein>
<dbReference type="Proteomes" id="UP000306509">
    <property type="component" value="Unassembled WGS sequence"/>
</dbReference>
<dbReference type="RefSeq" id="WP_044293339.1">
    <property type="nucleotide sequence ID" value="NZ_JBHTNY010000018.1"/>
</dbReference>
<proteinExistence type="predicted"/>
<feature type="domain" description="HD" evidence="1">
    <location>
        <begin position="42"/>
        <end position="145"/>
    </location>
</feature>
<evidence type="ECO:0000313" key="2">
    <source>
        <dbReference type="EMBL" id="TLD01842.1"/>
    </source>
</evidence>
<accession>A0A4U8QA01</accession>
<dbReference type="EMBL" id="QGQD01000025">
    <property type="protein sequence ID" value="TLD01842.1"/>
    <property type="molecule type" value="Genomic_DNA"/>
</dbReference>
<dbReference type="InterPro" id="IPR003607">
    <property type="entry name" value="HD/PDEase_dom"/>
</dbReference>
<keyword evidence="3" id="KW-1185">Reference proteome</keyword>
<keyword evidence="2" id="KW-0378">Hydrolase</keyword>
<name>A0A4U8QA01_9FIRM</name>
<dbReference type="InterPro" id="IPR006674">
    <property type="entry name" value="HD_domain"/>
</dbReference>
<evidence type="ECO:0000313" key="3">
    <source>
        <dbReference type="Proteomes" id="UP000306509"/>
    </source>
</evidence>
<evidence type="ECO:0000259" key="1">
    <source>
        <dbReference type="Pfam" id="PF01966"/>
    </source>
</evidence>
<dbReference type="AlphaFoldDB" id="A0A4U8QA01"/>
<dbReference type="CDD" id="cd00077">
    <property type="entry name" value="HDc"/>
    <property type="match status" value="1"/>
</dbReference>
<gene>
    <name evidence="2" type="ORF">DSM106044_01208</name>
</gene>
<dbReference type="GO" id="GO:0016787">
    <property type="term" value="F:hydrolase activity"/>
    <property type="evidence" value="ECO:0007669"/>
    <property type="project" value="UniProtKB-KW"/>
</dbReference>
<sequence length="164" mass="19415">MAAEKRMDPKDEQQFLDLVKEIVENPKYTKLKEYIQHGETTVYEHSLAVAYLSYWIALKYGWQVQVKELIRGALLHDYFLYDWHEKSADHRFHGFTHPGRALKNACLEFDLTQIEKDVIRKHMFPLTPIPPRYRETAIVCMADKICSVYETFHMTLFGELYPVS</sequence>
<dbReference type="SUPFAM" id="SSF109604">
    <property type="entry name" value="HD-domain/PDEase-like"/>
    <property type="match status" value="1"/>
</dbReference>
<reference evidence="2 3" key="1">
    <citation type="journal article" date="2019" name="Anaerobe">
        <title>Detection of Robinsoniella peoriensis in multiple bone samples of a trauma patient.</title>
        <authorList>
            <person name="Schrottner P."/>
            <person name="Hartwich K."/>
            <person name="Bunk B."/>
            <person name="Schober I."/>
            <person name="Helbig S."/>
            <person name="Rudolph W.W."/>
            <person name="Gunzer F."/>
        </authorList>
    </citation>
    <scope>NUCLEOTIDE SEQUENCE [LARGE SCALE GENOMIC DNA]</scope>
    <source>
        <strain evidence="2 3">DSM 106044</strain>
    </source>
</reference>
<comment type="caution">
    <text evidence="2">The sequence shown here is derived from an EMBL/GenBank/DDBJ whole genome shotgun (WGS) entry which is preliminary data.</text>
</comment>
<dbReference type="STRING" id="180332.GCA_000797495_04349"/>
<dbReference type="Pfam" id="PF01966">
    <property type="entry name" value="HD"/>
    <property type="match status" value="1"/>
</dbReference>
<organism evidence="2 3">
    <name type="scientific">Robinsoniella peoriensis</name>
    <dbReference type="NCBI Taxonomy" id="180332"/>
    <lineage>
        <taxon>Bacteria</taxon>
        <taxon>Bacillati</taxon>
        <taxon>Bacillota</taxon>
        <taxon>Clostridia</taxon>
        <taxon>Lachnospirales</taxon>
        <taxon>Lachnospiraceae</taxon>
        <taxon>Robinsoniella</taxon>
    </lineage>
</organism>